<dbReference type="Pfam" id="PF06862">
    <property type="entry name" value="Utp25_C"/>
    <property type="match status" value="1"/>
</dbReference>
<comment type="caution">
    <text evidence="11">The sequence shown here is derived from an EMBL/GenBank/DDBJ whole genome shotgun (WGS) entry which is preliminary data.</text>
</comment>
<evidence type="ECO:0000313" key="11">
    <source>
        <dbReference type="EMBL" id="KAG0139409.1"/>
    </source>
</evidence>
<name>A0A9P6N5A2_9BASI</name>
<feature type="region of interest" description="Disordered" evidence="8">
    <location>
        <begin position="234"/>
        <end position="256"/>
    </location>
</feature>
<evidence type="ECO:0000256" key="2">
    <source>
        <dbReference type="ARBA" id="ARBA00004604"/>
    </source>
</evidence>
<feature type="domain" description="UTP25 C-terminal" evidence="9">
    <location>
        <begin position="501"/>
        <end position="690"/>
    </location>
</feature>
<comment type="subcellular location">
    <subcellularLocation>
        <location evidence="2 7">Nucleus</location>
        <location evidence="2 7">Nucleolus</location>
    </subcellularLocation>
</comment>
<dbReference type="InterPro" id="IPR010678">
    <property type="entry name" value="UTP25"/>
</dbReference>
<dbReference type="Pfam" id="PF22916">
    <property type="entry name" value="UTP25_NTPase-like"/>
    <property type="match status" value="1"/>
</dbReference>
<evidence type="ECO:0000256" key="4">
    <source>
        <dbReference type="ARBA" id="ARBA00015422"/>
    </source>
</evidence>
<dbReference type="Proteomes" id="UP000886653">
    <property type="component" value="Unassembled WGS sequence"/>
</dbReference>
<evidence type="ECO:0000256" key="1">
    <source>
        <dbReference type="ARBA" id="ARBA00002883"/>
    </source>
</evidence>
<accession>A0A9P6N5A2</accession>
<dbReference type="GO" id="GO:0019843">
    <property type="term" value="F:rRNA binding"/>
    <property type="evidence" value="ECO:0007669"/>
    <property type="project" value="TreeGrafter"/>
</dbReference>
<comment type="function">
    <text evidence="1 7">DEAD-box RNA helicase-like protein required for pre-18S rRNA processing, specifically at sites A0, A1, and A2.</text>
</comment>
<dbReference type="PANTHER" id="PTHR12933:SF0">
    <property type="entry name" value="U3 SMALL NUCLEOLAR RNA-ASSOCIATED PROTEIN 25 HOMOLOG"/>
    <property type="match status" value="1"/>
</dbReference>
<comment type="subunit">
    <text evidence="7">Component of the ribosomal small subunit (SSU) processome composed of at least 40 protein subunits and snoRNA U3.</text>
</comment>
<evidence type="ECO:0000256" key="8">
    <source>
        <dbReference type="SAM" id="MobiDB-lite"/>
    </source>
</evidence>
<feature type="compositionally biased region" description="Polar residues" evidence="8">
    <location>
        <begin position="61"/>
        <end position="82"/>
    </location>
</feature>
<dbReference type="AlphaFoldDB" id="A0A9P6N5A2"/>
<evidence type="ECO:0000259" key="9">
    <source>
        <dbReference type="Pfam" id="PF06862"/>
    </source>
</evidence>
<dbReference type="InterPro" id="IPR053939">
    <property type="entry name" value="UTP25_C"/>
</dbReference>
<gene>
    <name evidence="11" type="ORF">CROQUDRAFT_101571</name>
</gene>
<evidence type="ECO:0000256" key="6">
    <source>
        <dbReference type="ARBA" id="ARBA00023274"/>
    </source>
</evidence>
<reference evidence="11" key="1">
    <citation type="submission" date="2013-11" db="EMBL/GenBank/DDBJ databases">
        <title>Genome sequence of the fusiform rust pathogen reveals effectors for host alternation and coevolution with pine.</title>
        <authorList>
            <consortium name="DOE Joint Genome Institute"/>
            <person name="Smith K."/>
            <person name="Pendleton A."/>
            <person name="Kubisiak T."/>
            <person name="Anderson C."/>
            <person name="Salamov A."/>
            <person name="Aerts A."/>
            <person name="Riley R."/>
            <person name="Clum A."/>
            <person name="Lindquist E."/>
            <person name="Ence D."/>
            <person name="Campbell M."/>
            <person name="Kronenberg Z."/>
            <person name="Feau N."/>
            <person name="Dhillon B."/>
            <person name="Hamelin R."/>
            <person name="Burleigh J."/>
            <person name="Smith J."/>
            <person name="Yandell M."/>
            <person name="Nelson C."/>
            <person name="Grigoriev I."/>
            <person name="Davis J."/>
        </authorList>
    </citation>
    <scope>NUCLEOTIDE SEQUENCE</scope>
    <source>
        <strain evidence="11">G11</strain>
    </source>
</reference>
<dbReference type="InterPro" id="IPR053940">
    <property type="entry name" value="UTP25_NTPase-like"/>
</dbReference>
<evidence type="ECO:0000313" key="12">
    <source>
        <dbReference type="Proteomes" id="UP000886653"/>
    </source>
</evidence>
<dbReference type="InterPro" id="IPR027417">
    <property type="entry name" value="P-loop_NTPase"/>
</dbReference>
<keyword evidence="7" id="KW-0690">Ribosome biogenesis</keyword>
<keyword evidence="7" id="KW-0698">rRNA processing</keyword>
<dbReference type="GO" id="GO:0000462">
    <property type="term" value="P:maturation of SSU-rRNA from tricistronic rRNA transcript (SSU-rRNA, 5.8S rRNA, LSU-rRNA)"/>
    <property type="evidence" value="ECO:0007669"/>
    <property type="project" value="TreeGrafter"/>
</dbReference>
<feature type="region of interest" description="Disordered" evidence="8">
    <location>
        <begin position="61"/>
        <end position="84"/>
    </location>
</feature>
<evidence type="ECO:0000256" key="3">
    <source>
        <dbReference type="ARBA" id="ARBA00009223"/>
    </source>
</evidence>
<dbReference type="PANTHER" id="PTHR12933">
    <property type="entry name" value="ORF PROTEIN-RELATED"/>
    <property type="match status" value="1"/>
</dbReference>
<evidence type="ECO:0000256" key="5">
    <source>
        <dbReference type="ARBA" id="ARBA00023242"/>
    </source>
</evidence>
<feature type="domain" description="UTP25 NTP hydrolase-like" evidence="10">
    <location>
        <begin position="194"/>
        <end position="484"/>
    </location>
</feature>
<dbReference type="OrthoDB" id="10264378at2759"/>
<dbReference type="GO" id="GO:0032040">
    <property type="term" value="C:small-subunit processome"/>
    <property type="evidence" value="ECO:0007669"/>
    <property type="project" value="TreeGrafter"/>
</dbReference>
<keyword evidence="5 7" id="KW-0539">Nucleus</keyword>
<protein>
    <recommendedName>
        <fullName evidence="4 7">U3 small nucleolar RNA-associated protein 25</fullName>
        <shortName evidence="7">U3 snoRNA-associated protein 25</shortName>
    </recommendedName>
</protein>
<evidence type="ECO:0000259" key="10">
    <source>
        <dbReference type="Pfam" id="PF22916"/>
    </source>
</evidence>
<dbReference type="EMBL" id="MU167597">
    <property type="protein sequence ID" value="KAG0139409.1"/>
    <property type="molecule type" value="Genomic_DNA"/>
</dbReference>
<comment type="similarity">
    <text evidence="3 7">Belongs to the UTP25 family.</text>
</comment>
<dbReference type="GO" id="GO:0034511">
    <property type="term" value="F:U3 snoRNA binding"/>
    <property type="evidence" value="ECO:0007669"/>
    <property type="project" value="InterPro"/>
</dbReference>
<sequence>MPNNFNQSSDANAAVANEINTARVKLLTLLNVISAKPSNSSKRKQPLDRDWTTIARPAIKSSTSAKPSTAVCQTQPLESSTGKQDEYNVGELACDDGPGHASTFTDMYSYHFGPETVLLNSEQLEATKSPENWKLVSNAKSEGKRVVYYAVEAKATSNPVKTFKLVNSISTALKGVVEQLTSRQAQVLENLEKYEDVWYTDVPYSPSRFDLRKSISIWALQHILKTRSQILKNNKHAPEPSQPATSAKSGSLAPDFCQNLTSETETRGNTSDLDIRDQGFTRPKVLVLLPFRSSAYDWISSILSVTPGSKSTVKGLDRFEQEYTLPKGMTDKLEGEDAELKFTLEHRMTFRGNVDDDFKLGIKLNRKEVKLYSDFYQSDFIVGSPVGLRKLIEKEGDADFLSSIEVTIVDQMDVMLMQNWEHVDFIFDHLNQIPTKPRDTDFSRVKPWYLDHRASYLRQTILLSSLTSPEQNSLFRRLSNVAGKSIHFNQLPSVKSGVLWKIRKGLQQTWLKFGFDENEQQEEDFRFRAFKDKILSTLEQSALVKAGLGGIMIFVPNYFDFVRLEDHMRSLGDVRYVAISEYSSPAEITAARSAFFNKHVSYLLVTERFHFYHRYKLRGATNIIFYAPPIHPDYYVEFCNEYPFDKGEVEVEEVKVQVLFSDLDQSRIERIVGIQDCRKMVKGNGTKFTFV</sequence>
<proteinExistence type="inferred from homology"/>
<keyword evidence="12" id="KW-1185">Reference proteome</keyword>
<keyword evidence="6 7" id="KW-0687">Ribonucleoprotein</keyword>
<dbReference type="Gene3D" id="3.40.50.300">
    <property type="entry name" value="P-loop containing nucleotide triphosphate hydrolases"/>
    <property type="match status" value="1"/>
</dbReference>
<organism evidence="11 12">
    <name type="scientific">Cronartium quercuum f. sp. fusiforme G11</name>
    <dbReference type="NCBI Taxonomy" id="708437"/>
    <lineage>
        <taxon>Eukaryota</taxon>
        <taxon>Fungi</taxon>
        <taxon>Dikarya</taxon>
        <taxon>Basidiomycota</taxon>
        <taxon>Pucciniomycotina</taxon>
        <taxon>Pucciniomycetes</taxon>
        <taxon>Pucciniales</taxon>
        <taxon>Coleosporiaceae</taxon>
        <taxon>Cronartium</taxon>
    </lineage>
</organism>
<evidence type="ECO:0000256" key="7">
    <source>
        <dbReference type="RuleBase" id="RU365070"/>
    </source>
</evidence>